<dbReference type="HAMAP" id="MF_02004">
    <property type="entry name" value="Val_tRNA_synth_type1"/>
    <property type="match status" value="1"/>
</dbReference>
<proteinExistence type="inferred from homology"/>
<dbReference type="SUPFAM" id="SSF46589">
    <property type="entry name" value="tRNA-binding arm"/>
    <property type="match status" value="1"/>
</dbReference>
<dbReference type="Gene3D" id="3.90.740.10">
    <property type="entry name" value="Valyl/Leucyl/Isoleucyl-tRNA synthetase, editing domain"/>
    <property type="match status" value="2"/>
</dbReference>
<dbReference type="NCBIfam" id="TIGR00422">
    <property type="entry name" value="valS"/>
    <property type="match status" value="1"/>
</dbReference>
<reference evidence="16 17" key="1">
    <citation type="submission" date="2020-07" db="EMBL/GenBank/DDBJ databases">
        <authorList>
            <person name="Li M."/>
        </authorList>
    </citation>
    <scope>NUCLEOTIDE SEQUENCE [LARGE SCALE GENOMIC DNA]</scope>
    <source>
        <strain evidence="16 17">DSM 23284</strain>
    </source>
</reference>
<dbReference type="EC" id="6.1.1.9" evidence="12"/>
<dbReference type="GO" id="GO:0006438">
    <property type="term" value="P:valyl-tRNA aminoacylation"/>
    <property type="evidence" value="ECO:0007669"/>
    <property type="project" value="UniProtKB-UniRule"/>
</dbReference>
<evidence type="ECO:0000256" key="7">
    <source>
        <dbReference type="ARBA" id="ARBA00022917"/>
    </source>
</evidence>
<dbReference type="InterPro" id="IPR013155">
    <property type="entry name" value="M/V/L/I-tRNA-synth_anticd-bd"/>
</dbReference>
<dbReference type="Pfam" id="PF00133">
    <property type="entry name" value="tRNA-synt_1"/>
    <property type="match status" value="1"/>
</dbReference>
<dbReference type="PANTHER" id="PTHR11946:SF93">
    <property type="entry name" value="VALINE--TRNA LIGASE, CHLOROPLASTIC_MITOCHONDRIAL 2"/>
    <property type="match status" value="1"/>
</dbReference>
<organism evidence="16 17">
    <name type="scientific">Stappia taiwanensis</name>
    <dbReference type="NCBI Taxonomy" id="992267"/>
    <lineage>
        <taxon>Bacteria</taxon>
        <taxon>Pseudomonadati</taxon>
        <taxon>Pseudomonadota</taxon>
        <taxon>Alphaproteobacteria</taxon>
        <taxon>Hyphomicrobiales</taxon>
        <taxon>Stappiaceae</taxon>
        <taxon>Stappia</taxon>
    </lineage>
</organism>
<dbReference type="FunFam" id="1.10.287.380:FF:000001">
    <property type="entry name" value="Valine--tRNA ligase"/>
    <property type="match status" value="1"/>
</dbReference>
<comment type="domain">
    <text evidence="12">ValRS has two distinct active sites: one for aminoacylation and one for editing. The misactivated threonine is translocated from the active site to the editing site.</text>
</comment>
<evidence type="ECO:0000313" key="17">
    <source>
        <dbReference type="Proteomes" id="UP000559404"/>
    </source>
</evidence>
<keyword evidence="6 12" id="KW-0067">ATP-binding</keyword>
<dbReference type="FunFam" id="3.40.50.620:FF:000032">
    <property type="entry name" value="Valine--tRNA ligase"/>
    <property type="match status" value="1"/>
</dbReference>
<evidence type="ECO:0000256" key="10">
    <source>
        <dbReference type="ARBA" id="ARBA00047552"/>
    </source>
</evidence>
<dbReference type="PRINTS" id="PR00986">
    <property type="entry name" value="TRNASYNTHVAL"/>
</dbReference>
<keyword evidence="8 12" id="KW-0175">Coiled coil</keyword>
<feature type="domain" description="Aminoacyl-tRNA synthetase class Ia" evidence="13">
    <location>
        <begin position="16"/>
        <end position="629"/>
    </location>
</feature>
<evidence type="ECO:0000256" key="11">
    <source>
        <dbReference type="ARBA" id="ARBA00060830"/>
    </source>
</evidence>
<gene>
    <name evidence="12" type="primary">valS</name>
    <name evidence="16" type="ORF">H1W37_16350</name>
</gene>
<feature type="short sequence motif" description="'HIGH' region" evidence="12">
    <location>
        <begin position="45"/>
        <end position="55"/>
    </location>
</feature>
<dbReference type="InterPro" id="IPR002303">
    <property type="entry name" value="Valyl-tRNA_ligase"/>
</dbReference>
<comment type="catalytic activity">
    <reaction evidence="10 12">
        <text>tRNA(Val) + L-valine + ATP = L-valyl-tRNA(Val) + AMP + diphosphate</text>
        <dbReference type="Rhea" id="RHEA:10704"/>
        <dbReference type="Rhea" id="RHEA-COMP:9672"/>
        <dbReference type="Rhea" id="RHEA-COMP:9708"/>
        <dbReference type="ChEBI" id="CHEBI:30616"/>
        <dbReference type="ChEBI" id="CHEBI:33019"/>
        <dbReference type="ChEBI" id="CHEBI:57762"/>
        <dbReference type="ChEBI" id="CHEBI:78442"/>
        <dbReference type="ChEBI" id="CHEBI:78537"/>
        <dbReference type="ChEBI" id="CHEBI:456215"/>
        <dbReference type="EC" id="6.1.1.9"/>
    </reaction>
</comment>
<dbReference type="InterPro" id="IPR010978">
    <property type="entry name" value="tRNA-bd_arm"/>
</dbReference>
<evidence type="ECO:0000259" key="13">
    <source>
        <dbReference type="Pfam" id="PF00133"/>
    </source>
</evidence>
<evidence type="ECO:0000256" key="3">
    <source>
        <dbReference type="ARBA" id="ARBA00022490"/>
    </source>
</evidence>
<comment type="subunit">
    <text evidence="2 12">Monomer.</text>
</comment>
<evidence type="ECO:0000256" key="8">
    <source>
        <dbReference type="ARBA" id="ARBA00023054"/>
    </source>
</evidence>
<dbReference type="PROSITE" id="PS00178">
    <property type="entry name" value="AA_TRNA_LIGASE_I"/>
    <property type="match status" value="1"/>
</dbReference>
<dbReference type="SUPFAM" id="SSF50677">
    <property type="entry name" value="ValRS/IleRS/LeuRS editing domain"/>
    <property type="match status" value="1"/>
</dbReference>
<keyword evidence="5 12" id="KW-0547">Nucleotide-binding</keyword>
<comment type="similarity">
    <text evidence="11 12">Belongs to the class-I aminoacyl-tRNA synthetase family. ValS type 1 subfamily.</text>
</comment>
<evidence type="ECO:0000256" key="6">
    <source>
        <dbReference type="ARBA" id="ARBA00022840"/>
    </source>
</evidence>
<name>A0A838Y2L1_9HYPH</name>
<dbReference type="NCBIfam" id="NF004349">
    <property type="entry name" value="PRK05729.1"/>
    <property type="match status" value="1"/>
</dbReference>
<dbReference type="InterPro" id="IPR019499">
    <property type="entry name" value="Val-tRNA_synth_tRNA-bd"/>
</dbReference>
<dbReference type="Pfam" id="PF08264">
    <property type="entry name" value="Anticodon_1"/>
    <property type="match status" value="1"/>
</dbReference>
<dbReference type="InterPro" id="IPR009080">
    <property type="entry name" value="tRNAsynth_Ia_anticodon-bd"/>
</dbReference>
<evidence type="ECO:0000256" key="9">
    <source>
        <dbReference type="ARBA" id="ARBA00023146"/>
    </source>
</evidence>
<keyword evidence="4 12" id="KW-0436">Ligase</keyword>
<dbReference type="GO" id="GO:0005829">
    <property type="term" value="C:cytosol"/>
    <property type="evidence" value="ECO:0007669"/>
    <property type="project" value="TreeGrafter"/>
</dbReference>
<evidence type="ECO:0000259" key="15">
    <source>
        <dbReference type="Pfam" id="PF10458"/>
    </source>
</evidence>
<keyword evidence="7 12" id="KW-0648">Protein biosynthesis</keyword>
<dbReference type="CDD" id="cd00817">
    <property type="entry name" value="ValRS_core"/>
    <property type="match status" value="1"/>
</dbReference>
<dbReference type="CDD" id="cd07962">
    <property type="entry name" value="Anticodon_Ia_Val"/>
    <property type="match status" value="1"/>
</dbReference>
<dbReference type="RefSeq" id="WP_181761434.1">
    <property type="nucleotide sequence ID" value="NZ_BMCR01000001.1"/>
</dbReference>
<dbReference type="EMBL" id="JACEON010000017">
    <property type="protein sequence ID" value="MBA4613233.1"/>
    <property type="molecule type" value="Genomic_DNA"/>
</dbReference>
<protein>
    <recommendedName>
        <fullName evidence="12">Valine--tRNA ligase</fullName>
        <ecNumber evidence="12">6.1.1.9</ecNumber>
    </recommendedName>
    <alternativeName>
        <fullName evidence="12">Valyl-tRNA synthetase</fullName>
        <shortName evidence="12">ValRS</shortName>
    </alternativeName>
</protein>
<dbReference type="SUPFAM" id="SSF52374">
    <property type="entry name" value="Nucleotidylyl transferase"/>
    <property type="match status" value="1"/>
</dbReference>
<dbReference type="InterPro" id="IPR002300">
    <property type="entry name" value="aa-tRNA-synth_Ia"/>
</dbReference>
<dbReference type="InterPro" id="IPR009008">
    <property type="entry name" value="Val/Leu/Ile-tRNA-synth_edit"/>
</dbReference>
<keyword evidence="3 12" id="KW-0963">Cytoplasm</keyword>
<dbReference type="Gene3D" id="1.10.287.380">
    <property type="entry name" value="Valyl-tRNA synthetase, C-terminal domain"/>
    <property type="match status" value="1"/>
</dbReference>
<comment type="function">
    <text evidence="12">Catalyzes the attachment of valine to tRNA(Val). As ValRS can inadvertently accommodate and process structurally similar amino acids such as threonine, to avoid such errors, it has a 'posttransfer' editing activity that hydrolyzes mischarged Thr-tRNA(Val) in a tRNA-dependent manner.</text>
</comment>
<evidence type="ECO:0000256" key="5">
    <source>
        <dbReference type="ARBA" id="ARBA00022741"/>
    </source>
</evidence>
<feature type="short sequence motif" description="'KMSKS' region" evidence="12">
    <location>
        <begin position="590"/>
        <end position="594"/>
    </location>
</feature>
<comment type="domain">
    <text evidence="12">The C-terminal coiled-coil domain is crucial for aminoacylation activity.</text>
</comment>
<evidence type="ECO:0000256" key="4">
    <source>
        <dbReference type="ARBA" id="ARBA00022598"/>
    </source>
</evidence>
<evidence type="ECO:0000256" key="2">
    <source>
        <dbReference type="ARBA" id="ARBA00011245"/>
    </source>
</evidence>
<dbReference type="InterPro" id="IPR037118">
    <property type="entry name" value="Val-tRNA_synth_C_sf"/>
</dbReference>
<dbReference type="InterPro" id="IPR014729">
    <property type="entry name" value="Rossmann-like_a/b/a_fold"/>
</dbReference>
<dbReference type="GO" id="GO:0002161">
    <property type="term" value="F:aminoacyl-tRNA deacylase activity"/>
    <property type="evidence" value="ECO:0007669"/>
    <property type="project" value="InterPro"/>
</dbReference>
<dbReference type="GO" id="GO:0004832">
    <property type="term" value="F:valine-tRNA ligase activity"/>
    <property type="evidence" value="ECO:0007669"/>
    <property type="project" value="UniProtKB-UniRule"/>
</dbReference>
<comment type="subcellular location">
    <subcellularLocation>
        <location evidence="1 12">Cytoplasm</location>
    </subcellularLocation>
</comment>
<reference evidence="16 17" key="2">
    <citation type="submission" date="2020-08" db="EMBL/GenBank/DDBJ databases">
        <title>Stappia taiwanensis sp. nov., isolated from a coastal thermal spring.</title>
        <authorList>
            <person name="Kampfer P."/>
        </authorList>
    </citation>
    <scope>NUCLEOTIDE SEQUENCE [LARGE SCALE GENOMIC DNA]</scope>
    <source>
        <strain evidence="16 17">DSM 23284</strain>
    </source>
</reference>
<dbReference type="Pfam" id="PF10458">
    <property type="entry name" value="Val_tRNA-synt_C"/>
    <property type="match status" value="1"/>
</dbReference>
<dbReference type="SUPFAM" id="SSF47323">
    <property type="entry name" value="Anticodon-binding domain of a subclass of class I aminoacyl-tRNA synthetases"/>
    <property type="match status" value="1"/>
</dbReference>
<dbReference type="Proteomes" id="UP000559404">
    <property type="component" value="Unassembled WGS sequence"/>
</dbReference>
<dbReference type="InterPro" id="IPR033705">
    <property type="entry name" value="Anticodon_Ia_Val"/>
</dbReference>
<dbReference type="GO" id="GO:0005524">
    <property type="term" value="F:ATP binding"/>
    <property type="evidence" value="ECO:0007669"/>
    <property type="project" value="UniProtKB-UniRule"/>
</dbReference>
<accession>A0A838Y2L1</accession>
<evidence type="ECO:0000256" key="1">
    <source>
        <dbReference type="ARBA" id="ARBA00004496"/>
    </source>
</evidence>
<dbReference type="PANTHER" id="PTHR11946">
    <property type="entry name" value="VALYL-TRNA SYNTHETASES"/>
    <property type="match status" value="1"/>
</dbReference>
<feature type="coiled-coil region" evidence="12">
    <location>
        <begin position="878"/>
        <end position="905"/>
    </location>
</feature>
<comment type="caution">
    <text evidence="16">The sequence shown here is derived from an EMBL/GenBank/DDBJ whole genome shotgun (WGS) entry which is preliminary data.</text>
</comment>
<dbReference type="InterPro" id="IPR001412">
    <property type="entry name" value="aa-tRNA-synth_I_CS"/>
</dbReference>
<evidence type="ECO:0000256" key="12">
    <source>
        <dbReference type="HAMAP-Rule" id="MF_02004"/>
    </source>
</evidence>
<dbReference type="AlphaFoldDB" id="A0A838Y2L1"/>
<feature type="domain" description="Valyl-tRNA synthetase tRNA-binding arm" evidence="15">
    <location>
        <begin position="880"/>
        <end position="944"/>
    </location>
</feature>
<feature type="binding site" evidence="12">
    <location>
        <position position="593"/>
    </location>
    <ligand>
        <name>ATP</name>
        <dbReference type="ChEBI" id="CHEBI:30616"/>
    </ligand>
</feature>
<feature type="domain" description="Methionyl/Valyl/Leucyl/Isoleucyl-tRNA synthetase anticodon-binding" evidence="14">
    <location>
        <begin position="672"/>
        <end position="823"/>
    </location>
</feature>
<evidence type="ECO:0000259" key="14">
    <source>
        <dbReference type="Pfam" id="PF08264"/>
    </source>
</evidence>
<dbReference type="Gene3D" id="1.10.730.10">
    <property type="entry name" value="Isoleucyl-tRNA Synthetase, Domain 1"/>
    <property type="match status" value="1"/>
</dbReference>
<keyword evidence="9 12" id="KW-0030">Aminoacyl-tRNA synthetase</keyword>
<keyword evidence="17" id="KW-1185">Reference proteome</keyword>
<dbReference type="Gene3D" id="3.40.50.620">
    <property type="entry name" value="HUPs"/>
    <property type="match status" value="2"/>
</dbReference>
<sequence length="948" mass="106157">MLDKTYDAAAVEPRISEAWDAADAFKAGAGAEPGAASYSIVIPPPNVTGSLHMGHALNNTLQDILVRFERMRGRDVLWQPGMDHAGIATQMVVERQLAERKEPGRRDMGREAFVKRVWDWKGESGGMILNQLKRLGASCDWSRERFTMDEGLSRAVLEVFVSLYREGLIYKDKRLVNWDPKLLTAISDLEVEQVEIKGNLWHFRYPLDGGETFEAPIAWDEDGKPTEFETRDYITVATTRPETMLGDTAVAVNPEDPRYRGLIGKHVILPLVGRRIPIVADDYADPEAGSGAVKITPAHDFNDFEVGRRHDLPMISVLDREARVVLAENEVFLADVPQSEELRATIAAFDGCDRFDVRKRLVAMMEEAGRLDRIEDHLHMVPHGDRGGVPIEPLLTDQWYVDAKTLAQPAIASVREGRTNFVPPSWDKTYYEWMENIQPWCVSRQLWWGHRIPAWYGPDGKIFVEKTEEEAVAAATGHYGKPVEVVEMEAALGRWEAAGADGEATIALYRDEDVLDTWFSSALWPFSTLGWPDKTPELANYYPTSVLVTGFDIIFFWVARMMMMGNHYMKTEPFNTVYIHALVRDEKGQKMSKSKGNVIDPLALVDEYGADALRFTLAAMAAQGRDIKLATGRVAGYRNFVTKLWNAARFVEMNGGARPQGFDPATVRETVNRWIVTETGRCITAVTEALEGYRFNDAAGAAYRFVWNTYCDWYLEFAKPIFTDGDAEAQAETRATAAWVLDEILKLLHPFMPFMTEELWARTVEGEPEAARAALLVHTRWPVSFGGDAKAAAEINWLVDLISSIRSIRAEMNVPAGAKVPLVITGANENTRAQVQAHEALILRLARAENVTFADAAPRGAVQLVSGEATVCLPLAGVIDLEAEAARLTKERSRLETEIARIDKKLGNAGFLAKAPEEIVEAEKEKRSEYLVLRERVEDARRRLEDLA</sequence>
<evidence type="ECO:0000313" key="16">
    <source>
        <dbReference type="EMBL" id="MBA4613233.1"/>
    </source>
</evidence>